<sequence>MGVSMMEWIEALSNPQPVLAIYGNKLPALDKVRIEELVLSVNGPTLRLRFDLAEFPADPPAKWRRDGLEVVQIELAFGGLQAISINELTVDSICDLTVRKDGPVRFSGESDSVKLHGLADTATILRVSAYAMGSF</sequence>
<gene>
    <name evidence="1" type="ORF">E1263_16845</name>
</gene>
<comment type="caution">
    <text evidence="1">The sequence shown here is derived from an EMBL/GenBank/DDBJ whole genome shotgun (WGS) entry which is preliminary data.</text>
</comment>
<dbReference type="Pfam" id="PF15594">
    <property type="entry name" value="Imm50"/>
    <property type="match status" value="1"/>
</dbReference>
<reference evidence="1 2" key="1">
    <citation type="submission" date="2019-03" db="EMBL/GenBank/DDBJ databases">
        <title>Draft genome sequences of novel Actinobacteria.</title>
        <authorList>
            <person name="Sahin N."/>
            <person name="Ay H."/>
            <person name="Saygin H."/>
        </authorList>
    </citation>
    <scope>NUCLEOTIDE SEQUENCE [LARGE SCALE GENOMIC DNA]</scope>
    <source>
        <strain evidence="1 2">JCM 13523</strain>
    </source>
</reference>
<dbReference type="Proteomes" id="UP000295124">
    <property type="component" value="Unassembled WGS sequence"/>
</dbReference>
<dbReference type="AlphaFoldDB" id="A0A4R4ZM31"/>
<accession>A0A4R4ZM31</accession>
<evidence type="ECO:0000313" key="2">
    <source>
        <dbReference type="Proteomes" id="UP000295124"/>
    </source>
</evidence>
<dbReference type="OrthoDB" id="2867502at2"/>
<evidence type="ECO:0000313" key="1">
    <source>
        <dbReference type="EMBL" id="TDD58954.1"/>
    </source>
</evidence>
<dbReference type="InterPro" id="IPR028957">
    <property type="entry name" value="Imm50"/>
</dbReference>
<proteinExistence type="predicted"/>
<keyword evidence="2" id="KW-1185">Reference proteome</keyword>
<name>A0A4R4ZM31_9ACTN</name>
<dbReference type="EMBL" id="SMKX01000042">
    <property type="protein sequence ID" value="TDD58954.1"/>
    <property type="molecule type" value="Genomic_DNA"/>
</dbReference>
<evidence type="ECO:0008006" key="3">
    <source>
        <dbReference type="Google" id="ProtNLM"/>
    </source>
</evidence>
<organism evidence="1 2">
    <name type="scientific">Kribbella antibiotica</name>
    <dbReference type="NCBI Taxonomy" id="190195"/>
    <lineage>
        <taxon>Bacteria</taxon>
        <taxon>Bacillati</taxon>
        <taxon>Actinomycetota</taxon>
        <taxon>Actinomycetes</taxon>
        <taxon>Propionibacteriales</taxon>
        <taxon>Kribbellaceae</taxon>
        <taxon>Kribbella</taxon>
    </lineage>
</organism>
<protein>
    <recommendedName>
        <fullName evidence="3">Immunity protein 50</fullName>
    </recommendedName>
</protein>